<gene>
    <name evidence="2" type="ORF">LKD45_12385</name>
</gene>
<organism evidence="2 3">
    <name type="scientific">Gallintestinimicrobium propionicum</name>
    <dbReference type="NCBI Taxonomy" id="2981770"/>
    <lineage>
        <taxon>Bacteria</taxon>
        <taxon>Bacillati</taxon>
        <taxon>Bacillota</taxon>
        <taxon>Clostridia</taxon>
        <taxon>Lachnospirales</taxon>
        <taxon>Lachnospiraceae</taxon>
        <taxon>Gallintestinimicrobium</taxon>
    </lineage>
</organism>
<keyword evidence="3" id="KW-1185">Reference proteome</keyword>
<evidence type="ECO:0000259" key="1">
    <source>
        <dbReference type="Pfam" id="PF01636"/>
    </source>
</evidence>
<dbReference type="EMBL" id="JAJEQF010000037">
    <property type="protein sequence ID" value="MCC2168474.1"/>
    <property type="molecule type" value="Genomic_DNA"/>
</dbReference>
<reference evidence="2 3" key="1">
    <citation type="submission" date="2021-10" db="EMBL/GenBank/DDBJ databases">
        <title>Anaerobic single-cell dispensing facilitates the cultivation of human gut bacteria.</title>
        <authorList>
            <person name="Afrizal A."/>
        </authorList>
    </citation>
    <scope>NUCLEOTIDE SEQUENCE [LARGE SCALE GENOMIC DNA]</scope>
    <source>
        <strain evidence="2 3">CLA-AA-H244</strain>
    </source>
</reference>
<dbReference type="Gene3D" id="3.90.1200.10">
    <property type="match status" value="1"/>
</dbReference>
<evidence type="ECO:0000313" key="2">
    <source>
        <dbReference type="EMBL" id="MCC2168474.1"/>
    </source>
</evidence>
<dbReference type="InterPro" id="IPR050249">
    <property type="entry name" value="Pseudomonas-type_ThrB"/>
</dbReference>
<protein>
    <submittedName>
        <fullName evidence="2">Aminoglycoside phosphotransferase family protein</fullName>
    </submittedName>
</protein>
<dbReference type="Pfam" id="PF01636">
    <property type="entry name" value="APH"/>
    <property type="match status" value="1"/>
</dbReference>
<name>A0AAE3AYX6_9FIRM</name>
<dbReference type="RefSeq" id="WP_308728710.1">
    <property type="nucleotide sequence ID" value="NZ_JAJEQF010000037.1"/>
</dbReference>
<dbReference type="Proteomes" id="UP001199355">
    <property type="component" value="Unassembled WGS sequence"/>
</dbReference>
<accession>A0AAE3AYX6</accession>
<evidence type="ECO:0000313" key="3">
    <source>
        <dbReference type="Proteomes" id="UP001199355"/>
    </source>
</evidence>
<dbReference type="PANTHER" id="PTHR21064">
    <property type="entry name" value="AMINOGLYCOSIDE PHOSPHOTRANSFERASE DOMAIN-CONTAINING PROTEIN-RELATED"/>
    <property type="match status" value="1"/>
</dbReference>
<proteinExistence type="predicted"/>
<dbReference type="InterPro" id="IPR002575">
    <property type="entry name" value="Aminoglycoside_PTrfase"/>
</dbReference>
<dbReference type="InterPro" id="IPR011009">
    <property type="entry name" value="Kinase-like_dom_sf"/>
</dbReference>
<dbReference type="SUPFAM" id="SSF56112">
    <property type="entry name" value="Protein kinase-like (PK-like)"/>
    <property type="match status" value="1"/>
</dbReference>
<feature type="domain" description="Aminoglycoside phosphotransferase" evidence="1">
    <location>
        <begin position="28"/>
        <end position="274"/>
    </location>
</feature>
<dbReference type="AlphaFoldDB" id="A0AAE3AYX6"/>
<dbReference type="PANTHER" id="PTHR21064:SF5">
    <property type="entry name" value="SLR1880 PROTEIN"/>
    <property type="match status" value="1"/>
</dbReference>
<sequence>MEHLNKKEEICRKVAENFRYAGKITKMSPYGSGHINDTFMLTCELEDGSNKHYILQRMNDDIFRNPKELMENVVNVTTFLRKKIIAAGGDPERETLNIILTKDGANYLQDEAGDYWRSYVFIDDATCFDLVEKPEDFYNSAVAFGHFQQLLADYPAATLHETIKNFHNTVDRFHNFLKAVEEDVVGRAKDVQAEIEFVKAREADCHIICDALANGEIPLRVTHNDTKLNNVMIDNKTGKGLCVIDLDTVMPGSALYDYGDSIRFGASTAAEDEQNLDLVSCDMNLFEIYTKGYTEGCAGSLTEKEIRLMPMGAKLMTLECGMRFLTDHLQNDIYFKIHRENHNLDRARTQFKLVADMEAKWDQMNAIVEKYL</sequence>
<comment type="caution">
    <text evidence="2">The sequence shown here is derived from an EMBL/GenBank/DDBJ whole genome shotgun (WGS) entry which is preliminary data.</text>
</comment>